<dbReference type="GO" id="GO:0046872">
    <property type="term" value="F:metal ion binding"/>
    <property type="evidence" value="ECO:0007669"/>
    <property type="project" value="UniProtKB-KW"/>
</dbReference>
<name>A0A672HG54_SALFA</name>
<dbReference type="GO" id="GO:0008544">
    <property type="term" value="P:epidermis development"/>
    <property type="evidence" value="ECO:0007669"/>
    <property type="project" value="TreeGrafter"/>
</dbReference>
<reference evidence="7" key="3">
    <citation type="submission" date="2025-09" db="UniProtKB">
        <authorList>
            <consortium name="Ensembl"/>
        </authorList>
    </citation>
    <scope>IDENTIFICATION</scope>
</reference>
<dbReference type="PANTHER" id="PTHR15468">
    <property type="entry name" value="ZNF185"/>
    <property type="match status" value="1"/>
</dbReference>
<keyword evidence="1 4" id="KW-0479">Metal-binding</keyword>
<keyword evidence="2 4" id="KW-0862">Zinc</keyword>
<evidence type="ECO:0000313" key="7">
    <source>
        <dbReference type="Ensembl" id="ENSSFAP00005028198.1"/>
    </source>
</evidence>
<feature type="compositionally biased region" description="Polar residues" evidence="5">
    <location>
        <begin position="157"/>
        <end position="167"/>
    </location>
</feature>
<evidence type="ECO:0000256" key="3">
    <source>
        <dbReference type="ARBA" id="ARBA00023038"/>
    </source>
</evidence>
<evidence type="ECO:0000256" key="1">
    <source>
        <dbReference type="ARBA" id="ARBA00022723"/>
    </source>
</evidence>
<evidence type="ECO:0000256" key="2">
    <source>
        <dbReference type="ARBA" id="ARBA00022833"/>
    </source>
</evidence>
<feature type="compositionally biased region" description="Low complexity" evidence="5">
    <location>
        <begin position="201"/>
        <end position="216"/>
    </location>
</feature>
<dbReference type="Proteomes" id="UP000472267">
    <property type="component" value="Chromosome 16"/>
</dbReference>
<dbReference type="PANTHER" id="PTHR15468:SF7">
    <property type="entry name" value="SCIELLIN"/>
    <property type="match status" value="1"/>
</dbReference>
<dbReference type="AlphaFoldDB" id="A0A672HG54"/>
<evidence type="ECO:0000259" key="6">
    <source>
        <dbReference type="PROSITE" id="PS50023"/>
    </source>
</evidence>
<dbReference type="GO" id="GO:0005737">
    <property type="term" value="C:cytoplasm"/>
    <property type="evidence" value="ECO:0007669"/>
    <property type="project" value="TreeGrafter"/>
</dbReference>
<evidence type="ECO:0000256" key="5">
    <source>
        <dbReference type="SAM" id="MobiDB-lite"/>
    </source>
</evidence>
<dbReference type="Gene3D" id="2.10.110.10">
    <property type="entry name" value="Cysteine Rich Protein"/>
    <property type="match status" value="1"/>
</dbReference>
<protein>
    <recommendedName>
        <fullName evidence="6">LIM zinc-binding domain-containing protein</fullName>
    </recommendedName>
</protein>
<gene>
    <name evidence="7" type="primary">scel</name>
</gene>
<dbReference type="InterPro" id="IPR052621">
    <property type="entry name" value="Cell_Prolif/Cornif_Regul"/>
</dbReference>
<reference evidence="7" key="2">
    <citation type="submission" date="2025-08" db="UniProtKB">
        <authorList>
            <consortium name="Ensembl"/>
        </authorList>
    </citation>
    <scope>IDENTIFICATION</scope>
</reference>
<dbReference type="PROSITE" id="PS00478">
    <property type="entry name" value="LIM_DOMAIN_1"/>
    <property type="match status" value="1"/>
</dbReference>
<dbReference type="PROSITE" id="PS50023">
    <property type="entry name" value="LIM_DOMAIN_2"/>
    <property type="match status" value="1"/>
</dbReference>
<feature type="compositionally biased region" description="Polar residues" evidence="5">
    <location>
        <begin position="52"/>
        <end position="61"/>
    </location>
</feature>
<feature type="compositionally biased region" description="Low complexity" evidence="5">
    <location>
        <begin position="234"/>
        <end position="282"/>
    </location>
</feature>
<accession>A0A672HG54</accession>
<reference evidence="7" key="1">
    <citation type="submission" date="2019-06" db="EMBL/GenBank/DDBJ databases">
        <authorList>
            <consortium name="Wellcome Sanger Institute Data Sharing"/>
        </authorList>
    </citation>
    <scope>NUCLEOTIDE SEQUENCE [LARGE SCALE GENOMIC DNA]</scope>
</reference>
<evidence type="ECO:0000313" key="8">
    <source>
        <dbReference type="Proteomes" id="UP000472267"/>
    </source>
</evidence>
<dbReference type="SMART" id="SM00132">
    <property type="entry name" value="LIM"/>
    <property type="match status" value="1"/>
</dbReference>
<keyword evidence="3 4" id="KW-0440">LIM domain</keyword>
<feature type="region of interest" description="Disordered" evidence="5">
    <location>
        <begin position="198"/>
        <end position="218"/>
    </location>
</feature>
<feature type="compositionally biased region" description="Low complexity" evidence="5">
    <location>
        <begin position="67"/>
        <end position="110"/>
    </location>
</feature>
<feature type="domain" description="LIM zinc-binding" evidence="6">
    <location>
        <begin position="314"/>
        <end position="380"/>
    </location>
</feature>
<feature type="region of interest" description="Disordered" evidence="5">
    <location>
        <begin position="234"/>
        <end position="291"/>
    </location>
</feature>
<dbReference type="InterPro" id="IPR001781">
    <property type="entry name" value="Znf_LIM"/>
</dbReference>
<proteinExistence type="predicted"/>
<feature type="compositionally biased region" description="Polar residues" evidence="5">
    <location>
        <begin position="115"/>
        <end position="135"/>
    </location>
</feature>
<sequence length="383" mass="42119">MYPSKTSGLLKDNSWIKKQDDEDEDIDRDPNYGRSILRGTSDDSDDNEETISKSVSTSVEALQQRFGGSPTDLGSSSTTTTTYSRDGKSTMTTETTVTRSTVNKTSSTKTFTERVLSSSKGAQYSTYSPPKTTEVTKKAITSTSDAEDHLYDSLVPSATKSTYSPTDSKTTVTVKSSGDLEAEDNLYDRLIPQAIKDEAASGRTSSTSETVTVRSSSIRDDDDLYNSLRTKSSDFSSLNSYSSYTEDSPITSTTSYTISTKPGYDYSSTTSPTSYTSTTYRSSRSDDSLSDPIYSKSSTRSVYSSSDRTLLEKDLCTTCRKPFTGDAKMVLEDINVNCHASCFKCDVCSSTLGHLKAGDSMWVYRGMVHCENCFEVTRAKWRR</sequence>
<dbReference type="Ensembl" id="ENSSFAT00005029259.1">
    <property type="protein sequence ID" value="ENSSFAP00005028198.1"/>
    <property type="gene ID" value="ENSSFAG00005014402.1"/>
</dbReference>
<dbReference type="InParanoid" id="A0A672HG54"/>
<feature type="region of interest" description="Disordered" evidence="5">
    <location>
        <begin position="157"/>
        <end position="176"/>
    </location>
</feature>
<evidence type="ECO:0000256" key="4">
    <source>
        <dbReference type="PROSITE-ProRule" id="PRU00125"/>
    </source>
</evidence>
<organism evidence="7 8">
    <name type="scientific">Salarias fasciatus</name>
    <name type="common">Jewelled blenny</name>
    <name type="synonym">Blennius fasciatus</name>
    <dbReference type="NCBI Taxonomy" id="181472"/>
    <lineage>
        <taxon>Eukaryota</taxon>
        <taxon>Metazoa</taxon>
        <taxon>Chordata</taxon>
        <taxon>Craniata</taxon>
        <taxon>Vertebrata</taxon>
        <taxon>Euteleostomi</taxon>
        <taxon>Actinopterygii</taxon>
        <taxon>Neopterygii</taxon>
        <taxon>Teleostei</taxon>
        <taxon>Neoteleostei</taxon>
        <taxon>Acanthomorphata</taxon>
        <taxon>Ovalentaria</taxon>
        <taxon>Blenniimorphae</taxon>
        <taxon>Blenniiformes</taxon>
        <taxon>Blennioidei</taxon>
        <taxon>Blenniidae</taxon>
        <taxon>Salariinae</taxon>
        <taxon>Salarias</taxon>
    </lineage>
</organism>
<feature type="region of interest" description="Disordered" evidence="5">
    <location>
        <begin position="1"/>
        <end position="135"/>
    </location>
</feature>
<keyword evidence="8" id="KW-1185">Reference proteome</keyword>